<comment type="caution">
    <text evidence="5">The sequence shown here is derived from an EMBL/GenBank/DDBJ whole genome shotgun (WGS) entry which is preliminary data.</text>
</comment>
<dbReference type="SUPFAM" id="SSF74788">
    <property type="entry name" value="Cullin repeat-like"/>
    <property type="match status" value="1"/>
</dbReference>
<dbReference type="Pfam" id="PF20669">
    <property type="entry name" value="Exo70_N"/>
    <property type="match status" value="1"/>
</dbReference>
<protein>
    <recommendedName>
        <fullName evidence="3">Exocyst subunit Exo70 family protein</fullName>
    </recommendedName>
</protein>
<dbReference type="Pfam" id="PF03081">
    <property type="entry name" value="Exo70_C"/>
    <property type="match status" value="1"/>
</dbReference>
<dbReference type="InterPro" id="IPR016159">
    <property type="entry name" value="Cullin_repeat-like_dom_sf"/>
</dbReference>
<dbReference type="GO" id="GO:0006887">
    <property type="term" value="P:exocytosis"/>
    <property type="evidence" value="ECO:0000318"/>
    <property type="project" value="GO_Central"/>
</dbReference>
<dbReference type="PANTHER" id="PTHR12542:SF142">
    <property type="entry name" value="EXOCYST SUBUNIT EXO70 FAMILY PROTEIN"/>
    <property type="match status" value="1"/>
</dbReference>
<keyword evidence="2 3" id="KW-0813">Transport</keyword>
<dbReference type="Proteomes" id="UP000036987">
    <property type="component" value="Unassembled WGS sequence"/>
</dbReference>
<dbReference type="InterPro" id="IPR046364">
    <property type="entry name" value="Exo70_C"/>
</dbReference>
<sequence length="632" mass="71826">MTVTTLDSFTKLEKHTAVDNFSMAEEAITRFESAEKIVLRWDASNSGFLPFEEDAEGTSGAMDYFAAVDDILSLSVDASDDIRNRANTLVHIAMTRLADEMLHLMDQNTVPLQPDRLYGSIERFSSHMLESSDCGTEESETATSSFLFSSSSSMSVDSLRSIRLSLSLDVLSIDLIRQEAVDDLKKIMDRMIRAGYGNECCQIYIGVRKEFLSVCLSLFGLDKMSIEDVQKEDWNTLDYVVKKWCRIVKIVVKVILSAEKQLCDFFFDQVLMKVDCFAEIAKVYIRQLLNFGEAVAISHRSSEKLFSILDMHDALANVMPDLHSFFLEKDRVKEKKDLNPICHEAEEIVAELGGAAKCAFMEFENQVKSNLSPRKFIPGGGIHPKCRYVLNYMLLTLEYSDALDVILADNERIGDGEGVLSHLGIRLKVLISHIESNLQEKSNLYEDIGLKYIFLMNNTLYIIKKLKESYLGSLMGEEWIRRRNGLIRQYSTAYLRVSWTRILTCLKPNGFIGNNSSSRSGIGSSKSASRTAVKEMFKNFNLVYDEIYRTQCAWKVPDPQLREELMISISEMVIPAYRLFMSRFASHLEGERHASKFIKYTPEDLETHLTVFFSGSSTSSNHLWRRHSSTAS</sequence>
<feature type="domain" description="Exocyst complex subunit Exo70 C-terminal" evidence="4">
    <location>
        <begin position="242"/>
        <end position="609"/>
    </location>
</feature>
<evidence type="ECO:0000256" key="3">
    <source>
        <dbReference type="RuleBase" id="RU365026"/>
    </source>
</evidence>
<gene>
    <name evidence="5" type="ORF">ZOSMA_552G00080</name>
</gene>
<reference evidence="6" key="1">
    <citation type="journal article" date="2016" name="Nature">
        <title>The genome of the seagrass Zostera marina reveals angiosperm adaptation to the sea.</title>
        <authorList>
            <person name="Olsen J.L."/>
            <person name="Rouze P."/>
            <person name="Verhelst B."/>
            <person name="Lin Y.-C."/>
            <person name="Bayer T."/>
            <person name="Collen J."/>
            <person name="Dattolo E."/>
            <person name="De Paoli E."/>
            <person name="Dittami S."/>
            <person name="Maumus F."/>
            <person name="Michel G."/>
            <person name="Kersting A."/>
            <person name="Lauritano C."/>
            <person name="Lohaus R."/>
            <person name="Toepel M."/>
            <person name="Tonon T."/>
            <person name="Vanneste K."/>
            <person name="Amirebrahimi M."/>
            <person name="Brakel J."/>
            <person name="Bostroem C."/>
            <person name="Chovatia M."/>
            <person name="Grimwood J."/>
            <person name="Jenkins J.W."/>
            <person name="Jueterbock A."/>
            <person name="Mraz A."/>
            <person name="Stam W.T."/>
            <person name="Tice H."/>
            <person name="Bornberg-Bauer E."/>
            <person name="Green P.J."/>
            <person name="Pearson G.A."/>
            <person name="Procaccini G."/>
            <person name="Duarte C.M."/>
            <person name="Schmutz J."/>
            <person name="Reusch T.B.H."/>
            <person name="Van de Peer Y."/>
        </authorList>
    </citation>
    <scope>NUCLEOTIDE SEQUENCE [LARGE SCALE GENOMIC DNA]</scope>
    <source>
        <strain evidence="6">cv. Finnish</strain>
    </source>
</reference>
<evidence type="ECO:0000313" key="5">
    <source>
        <dbReference type="EMBL" id="KMZ61063.1"/>
    </source>
</evidence>
<evidence type="ECO:0000256" key="1">
    <source>
        <dbReference type="ARBA" id="ARBA00006756"/>
    </source>
</evidence>
<dbReference type="PANTHER" id="PTHR12542">
    <property type="entry name" value="EXOCYST COMPLEX PROTEIN EXO70"/>
    <property type="match status" value="1"/>
</dbReference>
<keyword evidence="3" id="KW-0653">Protein transport</keyword>
<comment type="function">
    <text evidence="3">Component of the exocyst complex.</text>
</comment>
<dbReference type="InterPro" id="IPR004140">
    <property type="entry name" value="Exo70"/>
</dbReference>
<dbReference type="EMBL" id="LFYR01001533">
    <property type="protein sequence ID" value="KMZ61063.1"/>
    <property type="molecule type" value="Genomic_DNA"/>
</dbReference>
<dbReference type="OrthoDB" id="1922221at2759"/>
<evidence type="ECO:0000256" key="2">
    <source>
        <dbReference type="ARBA" id="ARBA00022448"/>
    </source>
</evidence>
<dbReference type="GO" id="GO:0015031">
    <property type="term" value="P:protein transport"/>
    <property type="evidence" value="ECO:0007669"/>
    <property type="project" value="UniProtKB-KW"/>
</dbReference>
<proteinExistence type="inferred from homology"/>
<evidence type="ECO:0000313" key="6">
    <source>
        <dbReference type="Proteomes" id="UP000036987"/>
    </source>
</evidence>
<keyword evidence="3" id="KW-0268">Exocytosis</keyword>
<comment type="similarity">
    <text evidence="1 3">Belongs to the EXO70 family.</text>
</comment>
<dbReference type="STRING" id="29655.A0A0K9NWN4"/>
<dbReference type="GO" id="GO:0005546">
    <property type="term" value="F:phosphatidylinositol-4,5-bisphosphate binding"/>
    <property type="evidence" value="ECO:0007669"/>
    <property type="project" value="InterPro"/>
</dbReference>
<dbReference type="GO" id="GO:0000145">
    <property type="term" value="C:exocyst"/>
    <property type="evidence" value="ECO:0000318"/>
    <property type="project" value="GO_Central"/>
</dbReference>
<evidence type="ECO:0000259" key="4">
    <source>
        <dbReference type="Pfam" id="PF03081"/>
    </source>
</evidence>
<keyword evidence="6" id="KW-1185">Reference proteome</keyword>
<dbReference type="Gene3D" id="1.20.1280.170">
    <property type="entry name" value="Exocyst complex component Exo70"/>
    <property type="match status" value="1"/>
</dbReference>
<name>A0A0K9NWN4_ZOSMR</name>
<accession>A0A0K9NWN4</accession>
<organism evidence="5 6">
    <name type="scientific">Zostera marina</name>
    <name type="common">Eelgrass</name>
    <dbReference type="NCBI Taxonomy" id="29655"/>
    <lineage>
        <taxon>Eukaryota</taxon>
        <taxon>Viridiplantae</taxon>
        <taxon>Streptophyta</taxon>
        <taxon>Embryophyta</taxon>
        <taxon>Tracheophyta</taxon>
        <taxon>Spermatophyta</taxon>
        <taxon>Magnoliopsida</taxon>
        <taxon>Liliopsida</taxon>
        <taxon>Zosteraceae</taxon>
        <taxon>Zostera</taxon>
    </lineage>
</organism>
<dbReference type="AlphaFoldDB" id="A0A0K9NWN4"/>